<comment type="caution">
    <text evidence="8">The sequence shown here is derived from an EMBL/GenBank/DDBJ whole genome shotgun (WGS) entry which is preliminary data.</text>
</comment>
<dbReference type="Pfam" id="PF08448">
    <property type="entry name" value="PAS_4"/>
    <property type="match status" value="1"/>
</dbReference>
<dbReference type="InterPro" id="IPR000014">
    <property type="entry name" value="PAS"/>
</dbReference>
<evidence type="ECO:0000259" key="5">
    <source>
        <dbReference type="PROSITE" id="PS50109"/>
    </source>
</evidence>
<dbReference type="Pfam" id="PF12860">
    <property type="entry name" value="PAS_7"/>
    <property type="match status" value="1"/>
</dbReference>
<keyword evidence="3" id="KW-0597">Phosphoprotein</keyword>
<dbReference type="SUPFAM" id="SSF52172">
    <property type="entry name" value="CheY-like"/>
    <property type="match status" value="1"/>
</dbReference>
<dbReference type="GO" id="GO:0004673">
    <property type="term" value="F:protein histidine kinase activity"/>
    <property type="evidence" value="ECO:0007669"/>
    <property type="project" value="UniProtKB-EC"/>
</dbReference>
<dbReference type="AlphaFoldDB" id="A0A975WC29"/>
<evidence type="ECO:0000259" key="7">
    <source>
        <dbReference type="PROSITE" id="PS50112"/>
    </source>
</evidence>
<keyword evidence="4" id="KW-0175">Coiled coil</keyword>
<dbReference type="GeneID" id="80819422"/>
<evidence type="ECO:0000256" key="3">
    <source>
        <dbReference type="PROSITE-ProRule" id="PRU00169"/>
    </source>
</evidence>
<evidence type="ECO:0000256" key="4">
    <source>
        <dbReference type="SAM" id="Coils"/>
    </source>
</evidence>
<proteinExistence type="predicted"/>
<dbReference type="InterPro" id="IPR036890">
    <property type="entry name" value="HATPase_C_sf"/>
</dbReference>
<dbReference type="SMART" id="SM00387">
    <property type="entry name" value="HATPase_c"/>
    <property type="match status" value="1"/>
</dbReference>
<dbReference type="InterPro" id="IPR013656">
    <property type="entry name" value="PAS_4"/>
</dbReference>
<feature type="domain" description="Histidine kinase" evidence="5">
    <location>
        <begin position="305"/>
        <end position="511"/>
    </location>
</feature>
<protein>
    <recommendedName>
        <fullName evidence="2">histidine kinase</fullName>
        <ecNumber evidence="2">2.7.13.3</ecNumber>
    </recommendedName>
</protein>
<dbReference type="SMART" id="SM00448">
    <property type="entry name" value="REC"/>
    <property type="match status" value="1"/>
</dbReference>
<dbReference type="SUPFAM" id="SSF55785">
    <property type="entry name" value="PYP-like sensor domain (PAS domain)"/>
    <property type="match status" value="2"/>
</dbReference>
<dbReference type="PROSITE" id="PS50112">
    <property type="entry name" value="PAS"/>
    <property type="match status" value="1"/>
</dbReference>
<evidence type="ECO:0000313" key="8">
    <source>
        <dbReference type="EMBL" id="SEJ85937.1"/>
    </source>
</evidence>
<organism evidence="8 9">
    <name type="scientific">Marinovum algicola</name>
    <dbReference type="NCBI Taxonomy" id="42444"/>
    <lineage>
        <taxon>Bacteria</taxon>
        <taxon>Pseudomonadati</taxon>
        <taxon>Pseudomonadota</taxon>
        <taxon>Alphaproteobacteria</taxon>
        <taxon>Rhodobacterales</taxon>
        <taxon>Roseobacteraceae</taxon>
        <taxon>Marinovum</taxon>
    </lineage>
</organism>
<keyword evidence="9" id="KW-1185">Reference proteome</keyword>
<dbReference type="Gene3D" id="3.40.50.2300">
    <property type="match status" value="1"/>
</dbReference>
<dbReference type="RefSeq" id="WP_074837449.1">
    <property type="nucleotide sequence ID" value="NZ_FNYY01000012.1"/>
</dbReference>
<dbReference type="Gene3D" id="3.30.565.10">
    <property type="entry name" value="Histidine kinase-like ATPase, C-terminal domain"/>
    <property type="match status" value="1"/>
</dbReference>
<name>A0A975WC29_9RHOB</name>
<dbReference type="PRINTS" id="PR00344">
    <property type="entry name" value="BCTRLSENSOR"/>
</dbReference>
<dbReference type="PANTHER" id="PTHR43065:SF42">
    <property type="entry name" value="TWO-COMPONENT SENSOR PPRA"/>
    <property type="match status" value="1"/>
</dbReference>
<dbReference type="CDD" id="cd00156">
    <property type="entry name" value="REC"/>
    <property type="match status" value="1"/>
</dbReference>
<dbReference type="Proteomes" id="UP000182932">
    <property type="component" value="Unassembled WGS sequence"/>
</dbReference>
<dbReference type="InterPro" id="IPR001789">
    <property type="entry name" value="Sig_transdc_resp-reg_receiver"/>
</dbReference>
<evidence type="ECO:0000313" key="9">
    <source>
        <dbReference type="Proteomes" id="UP000182932"/>
    </source>
</evidence>
<reference evidence="8 9" key="1">
    <citation type="submission" date="2016-10" db="EMBL/GenBank/DDBJ databases">
        <authorList>
            <person name="Varghese N."/>
            <person name="Submissions S."/>
        </authorList>
    </citation>
    <scope>NUCLEOTIDE SEQUENCE [LARGE SCALE GENOMIC DNA]</scope>
    <source>
        <strain evidence="8 9">FF3</strain>
    </source>
</reference>
<dbReference type="Pfam" id="PF02518">
    <property type="entry name" value="HATPase_c"/>
    <property type="match status" value="1"/>
</dbReference>
<dbReference type="InterPro" id="IPR005467">
    <property type="entry name" value="His_kinase_dom"/>
</dbReference>
<comment type="catalytic activity">
    <reaction evidence="1">
        <text>ATP + protein L-histidine = ADP + protein N-phospho-L-histidine.</text>
        <dbReference type="EC" id="2.7.13.3"/>
    </reaction>
</comment>
<dbReference type="SUPFAM" id="SSF55874">
    <property type="entry name" value="ATPase domain of HSP90 chaperone/DNA topoisomerase II/histidine kinase"/>
    <property type="match status" value="1"/>
</dbReference>
<evidence type="ECO:0000256" key="1">
    <source>
        <dbReference type="ARBA" id="ARBA00000085"/>
    </source>
</evidence>
<feature type="modified residue" description="4-aspartylphosphate" evidence="3">
    <location>
        <position position="572"/>
    </location>
</feature>
<dbReference type="PROSITE" id="PS50109">
    <property type="entry name" value="HIS_KIN"/>
    <property type="match status" value="1"/>
</dbReference>
<dbReference type="InterPro" id="IPR003594">
    <property type="entry name" value="HATPase_dom"/>
</dbReference>
<dbReference type="PANTHER" id="PTHR43065">
    <property type="entry name" value="SENSOR HISTIDINE KINASE"/>
    <property type="match status" value="1"/>
</dbReference>
<feature type="domain" description="PAS" evidence="7">
    <location>
        <begin position="175"/>
        <end position="245"/>
    </location>
</feature>
<accession>A0A975WC29</accession>
<dbReference type="InterPro" id="IPR011006">
    <property type="entry name" value="CheY-like_superfamily"/>
</dbReference>
<sequence length="635" mass="68588">MPHSDRHLSAMTQAGLNLIQQALSIYGRNLRLVQCNRRFQEMFDLPEALVTVGASFEDTIRHLVSRGEYGEVSDPEAFVAVRVEQARAFEPHYMERPRSNGRWISVEGAPLPQGGWVTVYTDITRTKEQEQLLRTRSELLSEEVLRRSEELARTNRQLASTISALEETQRQLRAIEARTRLTTEMMPAHIAHVDSSGRYTYSNQRLTSVIPGRPSDIVGMSIAEALGPDAFAKVQPHLAAALAGQPSTFEFTDAPSLRRIRASFTPDQHENGVYILSMDVTEETQTRVALQQTRRREIAAQLTSGLAHDFSNLLTIILGMQSKLSRMPDLPDDAAPLISATLSAARRGGTLLGRIADMTASRRHRPVATRIEPFLQELAVLAGPSLPPGVTLHLSADVPGAILFDPGMLQDSLLNLILNARDACGEAGAIHVAARVDAATWLSFEVRDTGPGFTEAALRHGAEPFFTTKGGEGSGLGLAMVYDATKLAGGDLKLWNTEAGAQVLLRLPLRPAPEVEEADPGMVLLVEDNADLRGAIRDMLTGLGWRVVEAASVAEAQALIDGLPEITSVLTDIQLEGAETGLDLATDCTVPVALMTSLPADHALYVAAAALGPVLRKPFSAAQLAAALGESQDAP</sequence>
<dbReference type="EMBL" id="FNYY01000012">
    <property type="protein sequence ID" value="SEJ85937.1"/>
    <property type="molecule type" value="Genomic_DNA"/>
</dbReference>
<dbReference type="GO" id="GO:0000160">
    <property type="term" value="P:phosphorelay signal transduction system"/>
    <property type="evidence" value="ECO:0007669"/>
    <property type="project" value="InterPro"/>
</dbReference>
<dbReference type="PROSITE" id="PS50110">
    <property type="entry name" value="RESPONSE_REGULATORY"/>
    <property type="match status" value="1"/>
</dbReference>
<evidence type="ECO:0000259" key="6">
    <source>
        <dbReference type="PROSITE" id="PS50110"/>
    </source>
</evidence>
<dbReference type="InterPro" id="IPR004358">
    <property type="entry name" value="Sig_transdc_His_kin-like_C"/>
</dbReference>
<gene>
    <name evidence="8" type="ORF">SAMN04487940_11219</name>
</gene>
<dbReference type="Gene3D" id="3.30.450.20">
    <property type="entry name" value="PAS domain"/>
    <property type="match status" value="2"/>
</dbReference>
<feature type="domain" description="Response regulatory" evidence="6">
    <location>
        <begin position="522"/>
        <end position="632"/>
    </location>
</feature>
<feature type="coiled-coil region" evidence="4">
    <location>
        <begin position="148"/>
        <end position="178"/>
    </location>
</feature>
<dbReference type="InterPro" id="IPR035965">
    <property type="entry name" value="PAS-like_dom_sf"/>
</dbReference>
<evidence type="ECO:0000256" key="2">
    <source>
        <dbReference type="ARBA" id="ARBA00012438"/>
    </source>
</evidence>
<dbReference type="EC" id="2.7.13.3" evidence="2"/>